<reference evidence="3" key="1">
    <citation type="journal article" date="2014" name="Nucleic Acids Res.">
        <title>The evolutionary dynamics of variant antigen genes in Babesia reveal a history of genomic innovation underlying host-parasite interaction.</title>
        <authorList>
            <person name="Jackson A.P."/>
            <person name="Otto T.D."/>
            <person name="Darby A."/>
            <person name="Ramaprasad A."/>
            <person name="Xia D."/>
            <person name="Echaide I.E."/>
            <person name="Farber M."/>
            <person name="Gahlot S."/>
            <person name="Gamble J."/>
            <person name="Gupta D."/>
            <person name="Gupta Y."/>
            <person name="Jackson L."/>
            <person name="Malandrin L."/>
            <person name="Malas T.B."/>
            <person name="Moussa E."/>
            <person name="Nair M."/>
            <person name="Reid A.J."/>
            <person name="Sanders M."/>
            <person name="Sharma J."/>
            <person name="Tracey A."/>
            <person name="Quail M.A."/>
            <person name="Weir W."/>
            <person name="Wastling J.M."/>
            <person name="Hall N."/>
            <person name="Willadsen P."/>
            <person name="Lingelbach K."/>
            <person name="Shiels B."/>
            <person name="Tait A."/>
            <person name="Berriman M."/>
            <person name="Allred D.R."/>
            <person name="Pain A."/>
        </authorList>
    </citation>
    <scope>NUCLEOTIDE SEQUENCE</scope>
    <source>
        <strain evidence="3">1802A</strain>
    </source>
</reference>
<feature type="transmembrane region" description="Helical" evidence="1">
    <location>
        <begin position="2197"/>
        <end position="2218"/>
    </location>
</feature>
<keyword evidence="1" id="KW-0472">Membrane</keyword>
<dbReference type="PANTHER" id="PTHR23019">
    <property type="entry name" value="NUCLEAR PORE MEMBRANE GLYCOPROTEIN GP210-RELATED"/>
    <property type="match status" value="1"/>
</dbReference>
<dbReference type="Proteomes" id="UP001195914">
    <property type="component" value="Unassembled WGS sequence"/>
</dbReference>
<protein>
    <submittedName>
        <fullName evidence="3">Membrane protein</fullName>
    </submittedName>
</protein>
<keyword evidence="1" id="KW-1133">Transmembrane helix</keyword>
<reference evidence="3" key="2">
    <citation type="submission" date="2021-05" db="EMBL/GenBank/DDBJ databases">
        <authorList>
            <person name="Pain A."/>
        </authorList>
    </citation>
    <scope>NUCLEOTIDE SEQUENCE</scope>
    <source>
        <strain evidence="3">1802A</strain>
    </source>
</reference>
<accession>A0AAD9LLV6</accession>
<feature type="signal peptide" evidence="2">
    <location>
        <begin position="1"/>
        <end position="16"/>
    </location>
</feature>
<comment type="caution">
    <text evidence="3">The sequence shown here is derived from an EMBL/GenBank/DDBJ whole genome shotgun (WGS) entry which is preliminary data.</text>
</comment>
<feature type="chain" id="PRO_5042149448" evidence="2">
    <location>
        <begin position="17"/>
        <end position="2267"/>
    </location>
</feature>
<keyword evidence="1" id="KW-0812">Transmembrane</keyword>
<dbReference type="InterPro" id="IPR045197">
    <property type="entry name" value="NUP210-like"/>
</dbReference>
<keyword evidence="2" id="KW-0732">Signal</keyword>
<evidence type="ECO:0000313" key="3">
    <source>
        <dbReference type="EMBL" id="KAK1940327.1"/>
    </source>
</evidence>
<sequence length="2267" mass="250097">MSVHKALLALLSTVAATLVCVTCTTNLTLTPAQVLLPYTSYYTASNSKEVLKIHVQVLLRVEPRVCVNWEVQNADLLRLLPPNNEENYFDYLSIPASGLVEGCSSSIWAASIPSVRPASISTTGAPLRSWVFSYDASTKSRAGAEVIISPMKSIQFETRNRRITVNQIATLKIVGHDQFDNTFTSLEGIPFEARIDDPSIMQIIDPRNDPEVATRARISLLDRKDRFTVSPGYSLTSDVIVLQGKTVGRTKISVRVMLPEYKNIVLKDVEFTVSDSIDLEPSRVVLPPGSKFKFCVHKLKPQSSVDDLWDSKVNYHHYTWSTVGGAGQVIGADGTLSTGKSGGVDFRVTLTDKRNSEAFTSDVSVRVPSKLNLSYGGLQDMLECFATKGVEIPHNHGMAEAKLLESLHQRVYSNCQGGIRCGVRYLAGGVNAKPLAYLLLGRSYIFDISMSDKDDIQMYVPEVSKFSWRVHEDGILTVTKSTNGRFAVVHAKKEGLAKVVIELPNPTISIEVSVSVTNPVHLVGFPVETLRWFDNHSGRHETITASTKPFVLPVNQDARLVARGGSGEYEWSVDDINMCAVKQGVLHCKTYGSTVLTLADKLNPENLFKVQVIVKRVKRLEFDPVNLHVEVATSAQLRLSAYADLSDITPVFSKSWGTKPGSNGQFYSCMPLNYSSEVGGRKLNCRLEYDQFMLDLSKVTEEPFACAIFSYRALHPGETPLSVSFMDDELIESGEVSGSARVVVYDRLSLSIHPDYIQLPFKTVPQPFMNVLQGTVDQSVFANVAIGSKIRMMVTGGPPMQQHLLTLSTCNPNSSHLYIEKVEPTKDTSGFNRIMFDIYCVSETPGEKVCVNVDGVIRNEYTISCRLPSYVEIHPLVPVNNKSVRDNLLLYSGSRLHWEDDMPSGVFGTGASLCFKDDSKTFWQIKLNSEGYHAFRAVVFDTFGNSLSPSHTYKISWKGSALMGISKADDSSFQMIDNSIFIYKSSELVDRELEAYIEWADSFDSRHTSSKLVSVLKPRGVTSLIMSDKMWRKSPDRRSVYVLSASLKLLSTLPHEVLIGVNGSSVSDSEKRVSLFFNPKVRYQFAVVLGSGNYVELTAYSEPIKLQHSTTSTFGTVEDFSKAVSVMEGSTNLFDPMSVKKYLLRDGKVHTVPIPVKYMSFICTHTCSRSLDILDRGQLGQVTKTLIISQSHVSKLMIIVSEIGDGEFEDFDSLSSLQGGLNLLSVKRQYRLHAVALDSNGIPMSYTSLNDVKFSICSSTLVKLERPQNLGYKSIGNAMVIQCLAEGKYTIRAEIKNYKGMSEVADGSLITESLDITAYKETKPVLASILMLPNSCEFQLSMLESSLTRSLTTHTVVMESSNEDILTVVKSSQLGYIRSLGPGSCTLTSYIPSGNHFQSKSVTPVTVSIPSALSISAPPQLFSGKTAVLHADLRDSSGRLFTPVFLMGASESASHSFCIFNWNVNGHGIFVDGGENVPNVSGAGKSRVTLLATSPGSITVSLRASCRNLGVQPYTDLTSSKTHIDSVMPMSVFGLPALPQTILATDSVYGSKAGMVETLASVDKDVLTVVSKDMIKTEGKTGHVLIKTADNYVTHVQVRTIDQLHIHKGGLFPSEISVLKSGKKDVSVLLKTKDGQEIVPPTDLKLKTILSHASLFRVTTSGSTITLVANSSEGCSSLMVLLDDNDEQYSGGNLVVDFLRVCVSNALTPQHAAVLKGSALRFMAGDSRLYGLQLRGIPLARRYFGLEHQSNLKYYQDSIQPVVDTIVGDLKNEMSRALVKVFRDMNLSEDGADSVQFYMPHLEVSQYSGGLKPLYTFPFSVSRDFDSSIFMDKLTSLLSEFGRSRESVLSLMEGGISPFFDRERSGWSADEPATIWVKDAQGVALNAGKAIVRFESPDMKGDSSIRVFDSVTKVELQHCAISAALGDNFQNVLSHKETYSPFYIAVKATNDQGLVLKNTPQVDSKVMAVCEFSGSDMWLNEVFRFEPTFVPAGAAEFLPACRAYIRNFMDRYEWSALKTTLKNADESISGVKLRVSLHSTLPADYKSSSISASKCMSGVSTKPLWVTLRNSDLLLWERGFDWRVPMFAQFVDVKGTAIEDIFVEAGKAVSLSVYPHYAKCKLSVDNAHYQVRVTERQGLFCGFALDNDGVVEPANVKLVCHRRVIATLKVANSSMLNPEIRVIAEKDNQRSGHNFDLLLTVFTAIVAGAFAYLVYTLLHRPTTKYYETTEPIKIERKLPNVFEMLYQTDYHGSFAPTTTQYQHRRRS</sequence>
<dbReference type="Pfam" id="PF26182">
    <property type="entry name" value="Ig_NUP210_5th"/>
    <property type="match status" value="1"/>
</dbReference>
<organism evidence="3 4">
    <name type="scientific">Babesia divergens</name>
    <dbReference type="NCBI Taxonomy" id="32595"/>
    <lineage>
        <taxon>Eukaryota</taxon>
        <taxon>Sar</taxon>
        <taxon>Alveolata</taxon>
        <taxon>Apicomplexa</taxon>
        <taxon>Aconoidasida</taxon>
        <taxon>Piroplasmida</taxon>
        <taxon>Babesiidae</taxon>
        <taxon>Babesia</taxon>
    </lineage>
</organism>
<evidence type="ECO:0000256" key="2">
    <source>
        <dbReference type="SAM" id="SignalP"/>
    </source>
</evidence>
<dbReference type="EMBL" id="JAHBMH010000003">
    <property type="protein sequence ID" value="KAK1940327.1"/>
    <property type="molecule type" value="Genomic_DNA"/>
</dbReference>
<gene>
    <name evidence="3" type="ORF">X943_002413</name>
</gene>
<evidence type="ECO:0000313" key="4">
    <source>
        <dbReference type="Proteomes" id="UP001195914"/>
    </source>
</evidence>
<dbReference type="PANTHER" id="PTHR23019:SF0">
    <property type="entry name" value="NUCLEAR PORE MEMBRANE GLYCOPROTEIN 210"/>
    <property type="match status" value="1"/>
</dbReference>
<keyword evidence="4" id="KW-1185">Reference proteome</keyword>
<name>A0AAD9LLV6_BABDI</name>
<proteinExistence type="predicted"/>
<evidence type="ECO:0000256" key="1">
    <source>
        <dbReference type="SAM" id="Phobius"/>
    </source>
</evidence>